<evidence type="ECO:0000256" key="13">
    <source>
        <dbReference type="RuleBase" id="RU361153"/>
    </source>
</evidence>
<dbReference type="Proteomes" id="UP000229239">
    <property type="component" value="Unassembled WGS sequence"/>
</dbReference>
<protein>
    <recommendedName>
        <fullName evidence="12">Exo-1,3-beta-glucanase D</fullName>
    </recommendedName>
</protein>
<dbReference type="InterPro" id="IPR001547">
    <property type="entry name" value="Glyco_hydro_5"/>
</dbReference>
<comment type="caution">
    <text evidence="15">The sequence shown here is derived from an EMBL/GenBank/DDBJ whole genome shotgun (WGS) entry which is preliminary data.</text>
</comment>
<evidence type="ECO:0000256" key="9">
    <source>
        <dbReference type="ARBA" id="ARBA00023295"/>
    </source>
</evidence>
<dbReference type="Pfam" id="PF00150">
    <property type="entry name" value="Cellulase"/>
    <property type="match status" value="1"/>
</dbReference>
<gene>
    <name evidence="15" type="ORF">CSQ86_03015</name>
</gene>
<dbReference type="GO" id="GO:0005886">
    <property type="term" value="C:plasma membrane"/>
    <property type="evidence" value="ECO:0007669"/>
    <property type="project" value="UniProtKB-SubCell"/>
</dbReference>
<evidence type="ECO:0000256" key="3">
    <source>
        <dbReference type="ARBA" id="ARBA00022692"/>
    </source>
</evidence>
<comment type="similarity">
    <text evidence="13">Belongs to the glycosyl hydrolase 5 (cellulase A) family.</text>
</comment>
<keyword evidence="3" id="KW-0812">Transmembrane</keyword>
<evidence type="ECO:0000256" key="4">
    <source>
        <dbReference type="ARBA" id="ARBA00022801"/>
    </source>
</evidence>
<dbReference type="GO" id="GO:0005576">
    <property type="term" value="C:extracellular region"/>
    <property type="evidence" value="ECO:0007669"/>
    <property type="project" value="TreeGrafter"/>
</dbReference>
<dbReference type="RefSeq" id="WP_100493593.1">
    <property type="nucleotide sequence ID" value="NZ_PEBJ01000001.1"/>
</dbReference>
<feature type="domain" description="Glycoside hydrolase family 5" evidence="14">
    <location>
        <begin position="61"/>
        <end position="178"/>
    </location>
</feature>
<dbReference type="GO" id="GO:0009986">
    <property type="term" value="C:cell surface"/>
    <property type="evidence" value="ECO:0007669"/>
    <property type="project" value="TreeGrafter"/>
</dbReference>
<evidence type="ECO:0000256" key="10">
    <source>
        <dbReference type="ARBA" id="ARBA00023316"/>
    </source>
</evidence>
<keyword evidence="5" id="KW-0735">Signal-anchor</keyword>
<evidence type="ECO:0000256" key="12">
    <source>
        <dbReference type="ARBA" id="ARBA00041260"/>
    </source>
</evidence>
<dbReference type="PANTHER" id="PTHR31297:SF34">
    <property type="entry name" value="GLUCAN 1,3-BETA-GLUCOSIDASE 2"/>
    <property type="match status" value="1"/>
</dbReference>
<evidence type="ECO:0000256" key="1">
    <source>
        <dbReference type="ARBA" id="ARBA00004401"/>
    </source>
</evidence>
<evidence type="ECO:0000256" key="11">
    <source>
        <dbReference type="ARBA" id="ARBA00037126"/>
    </source>
</evidence>
<dbReference type="OrthoDB" id="4771662at2"/>
<comment type="subcellular location">
    <subcellularLocation>
        <location evidence="1">Cell membrane</location>
        <topology evidence="1">Single-pass type II membrane protein</topology>
    </subcellularLocation>
</comment>
<evidence type="ECO:0000256" key="8">
    <source>
        <dbReference type="ARBA" id="ARBA00023180"/>
    </source>
</evidence>
<dbReference type="GO" id="GO:0009251">
    <property type="term" value="P:glucan catabolic process"/>
    <property type="evidence" value="ECO:0007669"/>
    <property type="project" value="TreeGrafter"/>
</dbReference>
<dbReference type="GO" id="GO:0008422">
    <property type="term" value="F:beta-glucosidase activity"/>
    <property type="evidence" value="ECO:0007669"/>
    <property type="project" value="TreeGrafter"/>
</dbReference>
<dbReference type="EMBL" id="PEBJ01000001">
    <property type="protein sequence ID" value="PJM78016.1"/>
    <property type="molecule type" value="Genomic_DNA"/>
</dbReference>
<comment type="function">
    <text evidence="11">Glucosidase involved in the degradation of cellulosic biomass. Active on lichenan.</text>
</comment>
<organism evidence="15 16">
    <name type="scientific">Bifidobacterium felsineum</name>
    <dbReference type="NCBI Taxonomy" id="2045440"/>
    <lineage>
        <taxon>Bacteria</taxon>
        <taxon>Bacillati</taxon>
        <taxon>Actinomycetota</taxon>
        <taxon>Actinomycetes</taxon>
        <taxon>Bifidobacteriales</taxon>
        <taxon>Bifidobacteriaceae</taxon>
        <taxon>Bifidobacterium</taxon>
    </lineage>
</organism>
<dbReference type="InterPro" id="IPR017853">
    <property type="entry name" value="GH"/>
</dbReference>
<evidence type="ECO:0000313" key="16">
    <source>
        <dbReference type="Proteomes" id="UP000229239"/>
    </source>
</evidence>
<name>A0A2M9HMH9_9BIFI</name>
<accession>A0A2M9HMH9</accession>
<keyword evidence="2" id="KW-1003">Cell membrane</keyword>
<sequence>MNNSMGIVERINGVNLGNWLVLERWMKPKLFEPSGETDEMWLHRAMEPAELEALLRRHRDTYITEADFRNIAAHGCNLVRIPVPYFVFGDIPGHPGCVEYLDKAFDWAEQTGLGILIDLHTVPGSQNGFDNGGLTGVVRWHHSPRAVAYALEVLTCLAKRYHDREALFGIEVLNEPIDWLTYVMSPSSRQAKDRSEARGSGPIPMAFLKRFYREAYRRLRPVLTEGQIIVFHDGFRLGRWRDWFIREGMQGVMLDTHIYLVVAEQFPLLRMIPERRMMDFYQLFVRWSELRIRLAARYTPVIVGEWCVANNLVNRLGRTGSRRWSDAIYRQVAAIQRKAWDASAGQIYWSYRLRGDSPIAHPDPWDLTHVWHAGWML</sequence>
<keyword evidence="16" id="KW-1185">Reference proteome</keyword>
<keyword evidence="9 13" id="KW-0326">Glycosidase</keyword>
<keyword evidence="7" id="KW-0472">Membrane</keyword>
<evidence type="ECO:0000256" key="6">
    <source>
        <dbReference type="ARBA" id="ARBA00022989"/>
    </source>
</evidence>
<dbReference type="AlphaFoldDB" id="A0A2M9HMH9"/>
<dbReference type="SUPFAM" id="SSF51445">
    <property type="entry name" value="(Trans)glycosidases"/>
    <property type="match status" value="1"/>
</dbReference>
<evidence type="ECO:0000256" key="7">
    <source>
        <dbReference type="ARBA" id="ARBA00023136"/>
    </source>
</evidence>
<reference evidence="16" key="1">
    <citation type="submission" date="2017-10" db="EMBL/GenBank/DDBJ databases">
        <title>Draft genome sequences of strains TRE 1, TRE 9, TRE H and TRI 7, isolated from tamarins, belonging to four potential novel Bifidobacterium species.</title>
        <authorList>
            <person name="Mattarelli P."/>
            <person name="Modesto M."/>
            <person name="Puglisi E."/>
            <person name="Morelli L."/>
            <person name="Bonetti A."/>
            <person name="Spezio C."/>
            <person name="Sandri C."/>
        </authorList>
    </citation>
    <scope>NUCLEOTIDE SEQUENCE [LARGE SCALE GENOMIC DNA]</scope>
    <source>
        <strain evidence="16">TREH</strain>
    </source>
</reference>
<evidence type="ECO:0000259" key="14">
    <source>
        <dbReference type="Pfam" id="PF00150"/>
    </source>
</evidence>
<dbReference type="InterPro" id="IPR050386">
    <property type="entry name" value="Glycosyl_hydrolase_5"/>
</dbReference>
<dbReference type="Gene3D" id="3.20.20.80">
    <property type="entry name" value="Glycosidases"/>
    <property type="match status" value="1"/>
</dbReference>
<proteinExistence type="inferred from homology"/>
<dbReference type="GO" id="GO:0071555">
    <property type="term" value="P:cell wall organization"/>
    <property type="evidence" value="ECO:0007669"/>
    <property type="project" value="UniProtKB-KW"/>
</dbReference>
<keyword evidence="6" id="KW-1133">Transmembrane helix</keyword>
<dbReference type="PANTHER" id="PTHR31297">
    <property type="entry name" value="GLUCAN ENDO-1,6-BETA-GLUCOSIDASE B"/>
    <property type="match status" value="1"/>
</dbReference>
<evidence type="ECO:0000256" key="2">
    <source>
        <dbReference type="ARBA" id="ARBA00022475"/>
    </source>
</evidence>
<keyword evidence="4 13" id="KW-0378">Hydrolase</keyword>
<keyword evidence="10" id="KW-0961">Cell wall biogenesis/degradation</keyword>
<evidence type="ECO:0000313" key="15">
    <source>
        <dbReference type="EMBL" id="PJM78016.1"/>
    </source>
</evidence>
<keyword evidence="8" id="KW-0325">Glycoprotein</keyword>
<evidence type="ECO:0000256" key="5">
    <source>
        <dbReference type="ARBA" id="ARBA00022968"/>
    </source>
</evidence>